<feature type="transmembrane region" description="Helical" evidence="9">
    <location>
        <begin position="107"/>
        <end position="129"/>
    </location>
</feature>
<feature type="transmembrane region" description="Helical" evidence="9">
    <location>
        <begin position="343"/>
        <end position="361"/>
    </location>
</feature>
<dbReference type="PANTHER" id="PTHR23535:SF2">
    <property type="entry name" value="SUGAR EFFLUX TRANSPORTER A-RELATED"/>
    <property type="match status" value="1"/>
</dbReference>
<keyword evidence="7 9" id="KW-1133">Transmembrane helix</keyword>
<gene>
    <name evidence="11" type="ORF">EV690_2570</name>
</gene>
<feature type="transmembrane region" description="Helical" evidence="9">
    <location>
        <begin position="222"/>
        <end position="244"/>
    </location>
</feature>
<dbReference type="CDD" id="cd17471">
    <property type="entry name" value="MFS_Set"/>
    <property type="match status" value="1"/>
</dbReference>
<keyword evidence="5" id="KW-0762">Sugar transport</keyword>
<feature type="transmembrane region" description="Helical" evidence="9">
    <location>
        <begin position="284"/>
        <end position="303"/>
    </location>
</feature>
<dbReference type="GO" id="GO:0005886">
    <property type="term" value="C:plasma membrane"/>
    <property type="evidence" value="ECO:0007669"/>
    <property type="project" value="UniProtKB-SubCell"/>
</dbReference>
<dbReference type="GO" id="GO:1904659">
    <property type="term" value="P:D-glucose transmembrane transport"/>
    <property type="evidence" value="ECO:0007669"/>
    <property type="project" value="TreeGrafter"/>
</dbReference>
<keyword evidence="12" id="KW-1185">Reference proteome</keyword>
<dbReference type="PANTHER" id="PTHR23535">
    <property type="entry name" value="SUGAR EFFLUX TRANSPORTER A-RELATED"/>
    <property type="match status" value="1"/>
</dbReference>
<evidence type="ECO:0000256" key="5">
    <source>
        <dbReference type="ARBA" id="ARBA00022597"/>
    </source>
</evidence>
<comment type="similarity">
    <text evidence="2">Belongs to the major facilitator superfamily. Set transporter family.</text>
</comment>
<dbReference type="Pfam" id="PF07690">
    <property type="entry name" value="MFS_1"/>
    <property type="match status" value="1"/>
</dbReference>
<comment type="caution">
    <text evidence="11">The sequence shown here is derived from an EMBL/GenBank/DDBJ whole genome shotgun (WGS) entry which is preliminary data.</text>
</comment>
<dbReference type="Gene3D" id="1.20.1250.20">
    <property type="entry name" value="MFS general substrate transporter like domains"/>
    <property type="match status" value="2"/>
</dbReference>
<feature type="transmembrane region" description="Helical" evidence="9">
    <location>
        <begin position="176"/>
        <end position="194"/>
    </location>
</feature>
<evidence type="ECO:0000313" key="11">
    <source>
        <dbReference type="EMBL" id="TCK47539.1"/>
    </source>
</evidence>
<keyword evidence="4" id="KW-1003">Cell membrane</keyword>
<keyword evidence="6 9" id="KW-0812">Transmembrane</keyword>
<evidence type="ECO:0000256" key="8">
    <source>
        <dbReference type="ARBA" id="ARBA00023136"/>
    </source>
</evidence>
<dbReference type="Proteomes" id="UP000295565">
    <property type="component" value="Unassembled WGS sequence"/>
</dbReference>
<dbReference type="GO" id="GO:0036448">
    <property type="term" value="P:cellular response to glucose-phosphate stress"/>
    <property type="evidence" value="ECO:0007669"/>
    <property type="project" value="TreeGrafter"/>
</dbReference>
<evidence type="ECO:0000256" key="9">
    <source>
        <dbReference type="SAM" id="Phobius"/>
    </source>
</evidence>
<feature type="transmembrane region" description="Helical" evidence="9">
    <location>
        <begin position="84"/>
        <end position="101"/>
    </location>
</feature>
<dbReference type="InterPro" id="IPR036259">
    <property type="entry name" value="MFS_trans_sf"/>
</dbReference>
<feature type="transmembrane region" description="Helical" evidence="9">
    <location>
        <begin position="20"/>
        <end position="42"/>
    </location>
</feature>
<evidence type="ECO:0000259" key="10">
    <source>
        <dbReference type="PROSITE" id="PS50850"/>
    </source>
</evidence>
<evidence type="ECO:0000256" key="6">
    <source>
        <dbReference type="ARBA" id="ARBA00022692"/>
    </source>
</evidence>
<feature type="transmembrane region" description="Helical" evidence="9">
    <location>
        <begin position="256"/>
        <end position="277"/>
    </location>
</feature>
<dbReference type="GO" id="GO:0005351">
    <property type="term" value="F:carbohydrate:proton symporter activity"/>
    <property type="evidence" value="ECO:0007669"/>
    <property type="project" value="TreeGrafter"/>
</dbReference>
<feature type="transmembrane region" description="Helical" evidence="9">
    <location>
        <begin position="150"/>
        <end position="170"/>
    </location>
</feature>
<feature type="transmembrane region" description="Helical" evidence="9">
    <location>
        <begin position="309"/>
        <end position="331"/>
    </location>
</feature>
<dbReference type="AlphaFoldDB" id="A0A4R1JBL7"/>
<evidence type="ECO:0000256" key="4">
    <source>
        <dbReference type="ARBA" id="ARBA00022475"/>
    </source>
</evidence>
<protein>
    <submittedName>
        <fullName evidence="11">SET family sugar efflux transporter-like MFS transporter</fullName>
    </submittedName>
</protein>
<dbReference type="GO" id="GO:0015767">
    <property type="term" value="P:lactose transport"/>
    <property type="evidence" value="ECO:0007669"/>
    <property type="project" value="TreeGrafter"/>
</dbReference>
<dbReference type="PROSITE" id="PS50850">
    <property type="entry name" value="MFS"/>
    <property type="match status" value="1"/>
</dbReference>
<evidence type="ECO:0000256" key="1">
    <source>
        <dbReference type="ARBA" id="ARBA00004651"/>
    </source>
</evidence>
<evidence type="ECO:0000256" key="3">
    <source>
        <dbReference type="ARBA" id="ARBA00022448"/>
    </source>
</evidence>
<dbReference type="RefSeq" id="WP_224054870.1">
    <property type="nucleotide sequence ID" value="NZ_OU594967.1"/>
</dbReference>
<dbReference type="InterPro" id="IPR020846">
    <property type="entry name" value="MFS_dom"/>
</dbReference>
<feature type="transmembrane region" description="Helical" evidence="9">
    <location>
        <begin position="54"/>
        <end position="72"/>
    </location>
</feature>
<evidence type="ECO:0000313" key="12">
    <source>
        <dbReference type="Proteomes" id="UP000295565"/>
    </source>
</evidence>
<keyword evidence="3" id="KW-0813">Transport</keyword>
<evidence type="ECO:0000256" key="7">
    <source>
        <dbReference type="ARBA" id="ARBA00022989"/>
    </source>
</evidence>
<feature type="domain" description="Major facilitator superfamily (MFS) profile" evidence="10">
    <location>
        <begin position="16"/>
        <end position="394"/>
    </location>
</feature>
<proteinExistence type="inferred from homology"/>
<dbReference type="SUPFAM" id="SSF103473">
    <property type="entry name" value="MFS general substrate transporter"/>
    <property type="match status" value="1"/>
</dbReference>
<sequence length="394" mass="43432">MRTSYWRQMYQAQTGVLLSFMTLTFFTGLGGALFIPILSLFLTTQVHVQPFAVGAFYTVNAIGGIFFTQIVARYSDNKGHRKRIILMCLVMGALNCALFDWCRNYWILISLGIFLLGMGASAMPQAFALARDYKDQSGRSSIMFTSIMRAQLSLAWVVGPAIAFGIVTAYGFRTLFLFGMGIYVIGFFITLLKLPDLPNTKSAKQSEQQPTTMRHRSDVIKLFICSTLMWGCNSIYIISMPLYVSKQLQLPQELAGWMMGTAAALEIPVMLIAGYLTKYWKMKCMLLFAGIAGIVFYIGLHWLHSPHALLALQLGNAAFIGILGGLGMIYFQDLMPGRAGQATTLFTNSIYTGSVIAGAMAGSIAQYYSYGATFIVCGIFVLIATILLTLVKPI</sequence>
<comment type="subcellular location">
    <subcellularLocation>
        <location evidence="1">Cell membrane</location>
        <topology evidence="1">Multi-pass membrane protein</topology>
    </subcellularLocation>
</comment>
<keyword evidence="8 9" id="KW-0472">Membrane</keyword>
<feature type="transmembrane region" description="Helical" evidence="9">
    <location>
        <begin position="367"/>
        <end position="391"/>
    </location>
</feature>
<name>A0A4R1JBL7_9GAMM</name>
<dbReference type="EMBL" id="SMGD01000014">
    <property type="protein sequence ID" value="TCK47539.1"/>
    <property type="molecule type" value="Genomic_DNA"/>
</dbReference>
<evidence type="ECO:0000256" key="2">
    <source>
        <dbReference type="ARBA" id="ARBA00006523"/>
    </source>
</evidence>
<reference evidence="11 12" key="1">
    <citation type="submission" date="2019-03" db="EMBL/GenBank/DDBJ databases">
        <title>Genomic Encyclopedia of Type Strains, Phase IV (KMG-IV): sequencing the most valuable type-strain genomes for metagenomic binning, comparative biology and taxonomic classification.</title>
        <authorList>
            <person name="Goeker M."/>
        </authorList>
    </citation>
    <scope>NUCLEOTIDE SEQUENCE [LARGE SCALE GENOMIC DNA]</scope>
    <source>
        <strain evidence="11 12">DSM 18577</strain>
    </source>
</reference>
<organism evidence="11 12">
    <name type="scientific">Celerinatantimonas diazotrophica</name>
    <dbReference type="NCBI Taxonomy" id="412034"/>
    <lineage>
        <taxon>Bacteria</taxon>
        <taxon>Pseudomonadati</taxon>
        <taxon>Pseudomonadota</taxon>
        <taxon>Gammaproteobacteria</taxon>
        <taxon>Celerinatantimonadaceae</taxon>
        <taxon>Celerinatantimonas</taxon>
    </lineage>
</organism>
<accession>A0A4R1JBL7</accession>
<dbReference type="InterPro" id="IPR011701">
    <property type="entry name" value="MFS"/>
</dbReference>